<name>A0A0F0GJ46_LENAE</name>
<dbReference type="EMBL" id="JYJG01000436">
    <property type="protein sequence ID" value="KJK35942.1"/>
    <property type="molecule type" value="Genomic_DNA"/>
</dbReference>
<reference evidence="2 3" key="1">
    <citation type="submission" date="2015-02" db="EMBL/GenBank/DDBJ databases">
        <authorList>
            <person name="Ju K.-S."/>
            <person name="Doroghazi J.R."/>
            <person name="Metcalf W."/>
        </authorList>
    </citation>
    <scope>NUCLEOTIDE SEQUENCE [LARGE SCALE GENOMIC DNA]</scope>
    <source>
        <strain evidence="2 3">NRRL B-16140</strain>
    </source>
</reference>
<evidence type="ECO:0000256" key="1">
    <source>
        <dbReference type="SAM" id="MobiDB-lite"/>
    </source>
</evidence>
<feature type="region of interest" description="Disordered" evidence="1">
    <location>
        <begin position="593"/>
        <end position="632"/>
    </location>
</feature>
<dbReference type="Proteomes" id="UP000033393">
    <property type="component" value="Unassembled WGS sequence"/>
</dbReference>
<comment type="caution">
    <text evidence="2">The sequence shown here is derived from an EMBL/GenBank/DDBJ whole genome shotgun (WGS) entry which is preliminary data.</text>
</comment>
<organism evidence="2 3">
    <name type="scientific">Lentzea aerocolonigenes</name>
    <name type="common">Lechevalieria aerocolonigenes</name>
    <name type="synonym">Saccharothrix aerocolonigenes</name>
    <dbReference type="NCBI Taxonomy" id="68170"/>
    <lineage>
        <taxon>Bacteria</taxon>
        <taxon>Bacillati</taxon>
        <taxon>Actinomycetota</taxon>
        <taxon>Actinomycetes</taxon>
        <taxon>Pseudonocardiales</taxon>
        <taxon>Pseudonocardiaceae</taxon>
        <taxon>Lentzea</taxon>
    </lineage>
</organism>
<protein>
    <submittedName>
        <fullName evidence="2">Uncharacterized protein</fullName>
    </submittedName>
</protein>
<dbReference type="PATRIC" id="fig|68170.10.peg.1604"/>
<evidence type="ECO:0000313" key="2">
    <source>
        <dbReference type="EMBL" id="KJK35942.1"/>
    </source>
</evidence>
<feature type="compositionally biased region" description="Basic and acidic residues" evidence="1">
    <location>
        <begin position="593"/>
        <end position="620"/>
    </location>
</feature>
<gene>
    <name evidence="2" type="ORF">UK23_42495</name>
</gene>
<proteinExistence type="predicted"/>
<keyword evidence="3" id="KW-1185">Reference proteome</keyword>
<accession>A0A0F0GJ46</accession>
<evidence type="ECO:0000313" key="3">
    <source>
        <dbReference type="Proteomes" id="UP000033393"/>
    </source>
</evidence>
<sequence length="3105" mass="341018">MGGDDMTLAADWFFTTTMRLSPRDTDAFLDTMTTLRRREITTIELRHAALALTTAGPRLQAYALGPLLAAIKNDSQAEGHPQQPDQEVLGLTDNVASSILSLTDHPLAPRLGTALSQVARDAQGTRAVLLDEIAARLADDARRHRAQVRTIPYHELGEFIMPTLTLVALAELTRRQPRTGGTHWLGDTAIPLATAALRGDFGRLALLAAADGACRADRQAREVVWQDLWRAGDGATELQPDLLAALARSWFGHPGDDGPTVDELEHEAITGEDIGLWRSHGRSDLALEEAYALVSGRVSTTPAVLSAVLWNATMWEMAAEVDPVETAHRLTRWWQTPEPPASGSVITIHTAGSGEAAVDHVRAFTRLHPRLEASFDDGPITSTTFADGSTVFSPWLHRKHDGWDHRRLHGPAFLPRTTEHLVRLFLLAPLSVRLLENIPAADGTTRNDHLISLLFHAIDVLRDDAAMLEALERGDYVDADGTSPAMATLTWHNYQLLHATGAGLTPRPRSATFADFALRMLEDDNAHDLGLHEQRARSNRQALPAVSSMWISRAWIKSSDTTSPSQWFTGDLPPARQVLFAAIDRLCEVDTHQREMKRRENRRRQQIEREHFRANADPRRKPNYGTSLDRGLRPPDLLTPAQLLREIYPQDWPDPIRDTWPQLDLDWYASRARYNKSYESALRQAGGDRSAITSNAARPERLLLSPAHPLAVWREHSDEVDSWSSVQSAPMTMRVMRLSALLSEPDLAATDPVYVEWVEDWLDRVHAVDHTEQLPLNVRSLMIGLIRARLPEAGSPSPAHLRQLASIHSATIDGILEFSTNNLKHATQLLQRLLFNLPLSGESALLLQLRAVETIYRRRRYSSELRGLRGASQMRMSEWTQKNLDQQVNQFISGLVRRRGEATVAAESLSPSERISALWEQISLASELRTTRVPLRLHDRDLTERRNRSEQLRLMVSVADRFHACEVRSLLDVSSRMSGSAHLRDLFDEQARPAGARRNIQSATVIGVVAAVQPPDLENSSQVVWLNCGTGDLLRHVPAPTAAPLVVGDIIAAQVRGTPPAVVEVSRLDRAAPGHDEVRAAIVHATAPWLRVEVDGAKGYTYPSDESAAAEIVHRHWDPDLARTFSGIAPDGPRRRLVRWDSALRHWLPVVRGLSELIVDELAAADSVALTFTSIDDGEWHFVSSPGLLYHLPPEVWTDPEALDGLLRPERHGLVLTAALADTERLLLTVRLGADGEPDHDDRNVQWLRLFDDQDDDLTVVVRQGEERVVEIQPPPGFPLTVRALGAERAGSRVHVLTQPWTDYQARRGTVPVSFVQSQGVRESESPTPQRFDELHNVRRGDILTLSHMVSKKISTHPRVATSTSLVVSVEAESLSLLDQHGTNLAKDLVHGRLAEVVNEPRADHPRAVTIVRGAALSTAALVSKVHTANTDPAVVLDDVAASAAVQGVIVRRLADGKRYGTWCRFGDAVHYVELEPEWFGDTDPKLIGQLFSGTLEGGEWTFEYVYRRITVRALFQLRDGEPDPGEDAEYIGSDHNHDYRQIVGKPVILRQDAQVSPDDVVRLLKIEGAGVQVVNQRASGAVRTVSVSSRGSDRTLLGATRTQGMLGGLSVGGAELRVTRSSASTVNGLPQVEVRRYFALRLRGETRRTSPDPGGDLWQRFVKSGKEHVLGSVAQDGTAFEVGGGLRPPGPDGVHTSRLPLEPDQEPAVGGAQYIRNAARARLVPTSRGFLASYVKAEPLTLDDFARRYSIVANGTRIVLAEPLHYIGPPTEERQHHLFEWGYGWTVAVPPERLRVPAAEDSPLPALFHGDRVDAVSYVLSEDHGDPVLVVDQFDITHHYTRRVVDEATKQHLHLIDLRVSLDVGTVHVLRAQAGRSLGDTRDPFEATQWVPFAASLDDVSRDALLDRLRAEGRTGLVQQRVLARLDTVEALSTGGRIRTFHTVRETATDLRDGDFVFLTAQRIEQTDNELTVIFGLHGADNAHDLAVRVNRREFSYRESTLSRLVAGGLDPETMKIVLLVKLLYVKRDTRFGSVRHAPTRKPETLVSYLASRNGTCYAVMGDQRLEIAPGVLFNASQVLGAEGVGSGAVVRLALDDERKVTLLTALPSDKSYLSAHDRPVIVFPKATALARVAPARDEAMGSMFTVSGLPDISASPVDGSGVSILATPHPKVCLVHLDSTGKPVLRTAPNESLRHGRVLRTDINEPAGVRPWQPIAERGGEAAELVKVAWARMSFANSTARDIAQACRRHEWIHHDRKTGHNTNGRRVGPYPVRPGTARDEGVFFSIDNGWTLRYTPKSMPHNGLPASALVEDQTFWPDGSAKFTVAAPNADNSGLWLELGPGRVVEVRGALINEENGASLANVDWSMFAAGDRVTLRLSQRSSGGLWEVGPNHLVLTSWSTSLRAALPQDRRSRLLLPVAGTNTRGGALRLGAGRHLSYPIATNDLAAYTDVDAVWLNHRNDIEPVSYEGIRPGDAGLLTVGPTGDLALAGLPDVEVRLAGDSESNWPGYRWLRQSLDHPETRRPLLTNLGGVLPVTIIIVGVDRRVVTVCRRDQRSGQWPSNRLVRTEILAQFGTRALLLRSGDAVFTVAVNDLVQGVPHALCDQVGAALVANRRTHTLWWSVDETGTPHAGLHGNDVTNPIVTAEHVVLDENGAVAGLVCMDSRSRRYHWLPVGHASWIRDISADDLLANLRRIGDLAAKKLHSGAISITTHPAVAQQAKALHPSAPLRVVVGKGDPVVAASGEWRYVARLEMPPVLLSYESAEPGLAEGDSRFTEVDSAFVGKNRTSITVRDVNTRLVRLNLPQWTLNSHEAIRGGSDAVHAPPVTKFKHYQRWYREGLPAVVGENDPTETIIRAAGTIVEQAEEPSVDVMAAIVAQWLALHGPAVANLVPDQEMDAAVALAAVVVLDFLGVHGDDSAAAAAVAILHQTGRRAAASVQAEQFVTAWIARPERHALNGAWARLRTLSLSRELTPRQVRQLRSFSQAMLVKPSLRDAERDLAPIARALMTAVGDLDTAAELVRDSEIMSPLALWGRILVAPQESATSQARLLDSQRRTLHLQADHVVSDAVPITLMPVITPPDGVEAQFLRMYTKVSVVRT</sequence>